<accession>A0ABU2VBA3</accession>
<evidence type="ECO:0000313" key="3">
    <source>
        <dbReference type="Proteomes" id="UP001183824"/>
    </source>
</evidence>
<organism evidence="2 3">
    <name type="scientific">Streptomyces doebereineriae</name>
    <dbReference type="NCBI Taxonomy" id="3075528"/>
    <lineage>
        <taxon>Bacteria</taxon>
        <taxon>Bacillati</taxon>
        <taxon>Actinomycetota</taxon>
        <taxon>Actinomycetes</taxon>
        <taxon>Kitasatosporales</taxon>
        <taxon>Streptomycetaceae</taxon>
        <taxon>Streptomyces</taxon>
    </lineage>
</organism>
<feature type="region of interest" description="Disordered" evidence="1">
    <location>
        <begin position="1"/>
        <end position="109"/>
    </location>
</feature>
<evidence type="ECO:0000313" key="2">
    <source>
        <dbReference type="EMBL" id="MDT0482653.1"/>
    </source>
</evidence>
<proteinExistence type="predicted"/>
<evidence type="ECO:0000256" key="1">
    <source>
        <dbReference type="SAM" id="MobiDB-lite"/>
    </source>
</evidence>
<keyword evidence="3" id="KW-1185">Reference proteome</keyword>
<feature type="compositionally biased region" description="Low complexity" evidence="1">
    <location>
        <begin position="27"/>
        <end position="45"/>
    </location>
</feature>
<dbReference type="Proteomes" id="UP001183824">
    <property type="component" value="Unassembled WGS sequence"/>
</dbReference>
<gene>
    <name evidence="2" type="ORF">RNB18_21030</name>
</gene>
<feature type="non-terminal residue" evidence="2">
    <location>
        <position position="109"/>
    </location>
</feature>
<protein>
    <submittedName>
        <fullName evidence="2">Uncharacterized protein</fullName>
    </submittedName>
</protein>
<reference evidence="3" key="1">
    <citation type="submission" date="2023-07" db="EMBL/GenBank/DDBJ databases">
        <title>30 novel species of actinomycetes from the DSMZ collection.</title>
        <authorList>
            <person name="Nouioui I."/>
        </authorList>
    </citation>
    <scope>NUCLEOTIDE SEQUENCE [LARGE SCALE GENOMIC DNA]</scope>
    <source>
        <strain evidence="3">DSM 41640</strain>
    </source>
</reference>
<name>A0ABU2VBA3_9ACTN</name>
<comment type="caution">
    <text evidence="2">The sequence shown here is derived from an EMBL/GenBank/DDBJ whole genome shotgun (WGS) entry which is preliminary data.</text>
</comment>
<dbReference type="EMBL" id="JAVREZ010000006">
    <property type="protein sequence ID" value="MDT0482653.1"/>
    <property type="molecule type" value="Genomic_DNA"/>
</dbReference>
<sequence>MPTSGGPESPPGPSDRGGAGARRVEVDWWAAAPDVEAEPPAAGPGSTQPNPTAEPPEPPGRGRTADRDQDGADPGPAPAPQAPRTATRVDIPTLPPAPAGFVGSGPPTY</sequence>